<dbReference type="Proteomes" id="UP001165090">
    <property type="component" value="Unassembled WGS sequence"/>
</dbReference>
<evidence type="ECO:0000259" key="3">
    <source>
        <dbReference type="Pfam" id="PF12499"/>
    </source>
</evidence>
<feature type="compositionally biased region" description="Pro residues" evidence="1">
    <location>
        <begin position="254"/>
        <end position="272"/>
    </location>
</feature>
<evidence type="ECO:0000256" key="2">
    <source>
        <dbReference type="SAM" id="SignalP"/>
    </source>
</evidence>
<feature type="chain" id="PRO_5046850510" description="Pherophorin domain-containing protein" evidence="2">
    <location>
        <begin position="33"/>
        <end position="272"/>
    </location>
</feature>
<evidence type="ECO:0000256" key="1">
    <source>
        <dbReference type="SAM" id="MobiDB-lite"/>
    </source>
</evidence>
<proteinExistence type="predicted"/>
<gene>
    <name evidence="4" type="ORF">VaNZ11_015116</name>
</gene>
<comment type="caution">
    <text evidence="4">The sequence shown here is derived from an EMBL/GenBank/DDBJ whole genome shotgun (WGS) entry which is preliminary data.</text>
</comment>
<evidence type="ECO:0000313" key="5">
    <source>
        <dbReference type="Proteomes" id="UP001165090"/>
    </source>
</evidence>
<feature type="signal peptide" evidence="2">
    <location>
        <begin position="1"/>
        <end position="32"/>
    </location>
</feature>
<sequence length="272" mass="29537">MTKRRNPFAELKLCRLGCMLLALLSWIPVMKTQQLQQPVDSYDSSSSSGSNDNLNLQPQATTDMGFPYCDCARNTPSPYRFLPTVTVKKPGLYCMTLLVNTTGCTGRCCNVDLRKIEFDVNPRCNVRGTTVKSTVNGVYTSTGPNFYWYQNSDKSNKFVLRITNLNMGVGDSTSQICVNLTATAKDGCDSLEKLCAPPFASAAPGTCQLAIFNSPNYTDSCCPTRLVSLPPSPPPPPRPPSPSPPSTYLIGHPLLPPTLKPSPPPRSPSPNP</sequence>
<protein>
    <recommendedName>
        <fullName evidence="3">Pherophorin domain-containing protein</fullName>
    </recommendedName>
</protein>
<feature type="compositionally biased region" description="Pro residues" evidence="1">
    <location>
        <begin position="230"/>
        <end position="245"/>
    </location>
</feature>
<reference evidence="4 5" key="1">
    <citation type="journal article" date="2023" name="IScience">
        <title>Expanded male sex-determining region conserved during the evolution of homothallism in the green alga Volvox.</title>
        <authorList>
            <person name="Yamamoto K."/>
            <person name="Matsuzaki R."/>
            <person name="Mahakham W."/>
            <person name="Heman W."/>
            <person name="Sekimoto H."/>
            <person name="Kawachi M."/>
            <person name="Minakuchi Y."/>
            <person name="Toyoda A."/>
            <person name="Nozaki H."/>
        </authorList>
    </citation>
    <scope>NUCLEOTIDE SEQUENCE [LARGE SCALE GENOMIC DNA]</scope>
    <source>
        <strain evidence="4 5">NIES-4468</strain>
    </source>
</reference>
<evidence type="ECO:0000313" key="4">
    <source>
        <dbReference type="EMBL" id="GLI70354.1"/>
    </source>
</evidence>
<dbReference type="Pfam" id="PF12499">
    <property type="entry name" value="DUF3707"/>
    <property type="match status" value="1"/>
</dbReference>
<organism evidence="4 5">
    <name type="scientific">Volvox africanus</name>
    <dbReference type="NCBI Taxonomy" id="51714"/>
    <lineage>
        <taxon>Eukaryota</taxon>
        <taxon>Viridiplantae</taxon>
        <taxon>Chlorophyta</taxon>
        <taxon>core chlorophytes</taxon>
        <taxon>Chlorophyceae</taxon>
        <taxon>CS clade</taxon>
        <taxon>Chlamydomonadales</taxon>
        <taxon>Volvocaceae</taxon>
        <taxon>Volvox</taxon>
    </lineage>
</organism>
<keyword evidence="5" id="KW-1185">Reference proteome</keyword>
<feature type="region of interest" description="Disordered" evidence="1">
    <location>
        <begin position="228"/>
        <end position="272"/>
    </location>
</feature>
<name>A0ABQ5SLR8_9CHLO</name>
<accession>A0ABQ5SLR8</accession>
<feature type="non-terminal residue" evidence="4">
    <location>
        <position position="272"/>
    </location>
</feature>
<dbReference type="InterPro" id="IPR024616">
    <property type="entry name" value="Pherophorin"/>
</dbReference>
<feature type="domain" description="Pherophorin" evidence="3">
    <location>
        <begin position="66"/>
        <end position="223"/>
    </location>
</feature>
<dbReference type="EMBL" id="BSDZ01000094">
    <property type="protein sequence ID" value="GLI70354.1"/>
    <property type="molecule type" value="Genomic_DNA"/>
</dbReference>
<keyword evidence="2" id="KW-0732">Signal</keyword>